<dbReference type="EMBL" id="CAJJDM010000051">
    <property type="protein sequence ID" value="CAD8073490.1"/>
    <property type="molecule type" value="Genomic_DNA"/>
</dbReference>
<evidence type="ECO:0000256" key="1">
    <source>
        <dbReference type="SAM" id="Coils"/>
    </source>
</evidence>
<name>A0A8S1LZL7_PARPR</name>
<feature type="region of interest" description="Disordered" evidence="2">
    <location>
        <begin position="97"/>
        <end position="147"/>
    </location>
</feature>
<reference evidence="3" key="1">
    <citation type="submission" date="2021-01" db="EMBL/GenBank/DDBJ databases">
        <authorList>
            <consortium name="Genoscope - CEA"/>
            <person name="William W."/>
        </authorList>
    </citation>
    <scope>NUCLEOTIDE SEQUENCE</scope>
</reference>
<feature type="coiled-coil region" evidence="1">
    <location>
        <begin position="150"/>
        <end position="177"/>
    </location>
</feature>
<keyword evidence="1" id="KW-0175">Coiled coil</keyword>
<dbReference type="OMA" id="CICKNKP"/>
<evidence type="ECO:0000256" key="2">
    <source>
        <dbReference type="SAM" id="MobiDB-lite"/>
    </source>
</evidence>
<keyword evidence="4" id="KW-1185">Reference proteome</keyword>
<evidence type="ECO:0000313" key="3">
    <source>
        <dbReference type="EMBL" id="CAD8073490.1"/>
    </source>
</evidence>
<feature type="compositionally biased region" description="Low complexity" evidence="2">
    <location>
        <begin position="97"/>
        <end position="108"/>
    </location>
</feature>
<proteinExistence type="predicted"/>
<organism evidence="3 4">
    <name type="scientific">Paramecium primaurelia</name>
    <dbReference type="NCBI Taxonomy" id="5886"/>
    <lineage>
        <taxon>Eukaryota</taxon>
        <taxon>Sar</taxon>
        <taxon>Alveolata</taxon>
        <taxon>Ciliophora</taxon>
        <taxon>Intramacronucleata</taxon>
        <taxon>Oligohymenophorea</taxon>
        <taxon>Peniculida</taxon>
        <taxon>Parameciidae</taxon>
        <taxon>Paramecium</taxon>
    </lineage>
</organism>
<accession>A0A8S1LZL7</accession>
<dbReference type="Proteomes" id="UP000688137">
    <property type="component" value="Unassembled WGS sequence"/>
</dbReference>
<dbReference type="AlphaFoldDB" id="A0A8S1LZL7"/>
<comment type="caution">
    <text evidence="3">The sequence shown here is derived from an EMBL/GenBank/DDBJ whole genome shotgun (WGS) entry which is preliminary data.</text>
</comment>
<evidence type="ECO:0000313" key="4">
    <source>
        <dbReference type="Proteomes" id="UP000688137"/>
    </source>
</evidence>
<sequence>MKCICKNKPKDLIISIKDDNIIFQTCNDTQNVIHKFQGYYDFSDSSDNDNQIIRLMSQISNNNIDKNSFKQILEINTNCSNHSKIFINNETNFRLVSSTQSTSTSSPTIKETKKKKKQKPKNNETQPKSQVEKSKQISDSKNSSKQTKFCSLVNEEIRIFEEKIKQYTSEIDDSQKIVLNLPQDWIKKIGVQKKKK</sequence>
<protein>
    <submittedName>
        <fullName evidence="3">Uncharacterized protein</fullName>
    </submittedName>
</protein>
<gene>
    <name evidence="3" type="ORF">PPRIM_AZ9-3.1.T0510076</name>
</gene>